<evidence type="ECO:0000313" key="2">
    <source>
        <dbReference type="EMBL" id="TDD79550.1"/>
    </source>
</evidence>
<dbReference type="Pfam" id="PF12697">
    <property type="entry name" value="Abhydrolase_6"/>
    <property type="match status" value="1"/>
</dbReference>
<dbReference type="PANTHER" id="PTHR43798:SF33">
    <property type="entry name" value="HYDROLASE, PUTATIVE (AFU_ORTHOLOGUE AFUA_2G14860)-RELATED"/>
    <property type="match status" value="1"/>
</dbReference>
<dbReference type="InterPro" id="IPR000073">
    <property type="entry name" value="AB_hydrolase_1"/>
</dbReference>
<sequence length="259" mass="27420">MTTHTLRTAQSGPVEISVTEHGSGRPFLLLHGGAGPRSVTGFADLLAESRDARVLVPAHPGFGGTPRPEPLRTIRQLAAVYAELLDELDLRDVTVVGNSIGGWIAAELALLGSPRVSGTVLVDAVGIDVPGHPVADFFNLTFPQVTALSYHDPERFAVDPAALPPAARAEMAANRAALAVYAGRPSMIDPGLRARLADITVPALVLWGEADRIADPDYGRAYAAAIPSARFHLLTATGHLPQIETPDPLIDEIWAFATR</sequence>
<dbReference type="GO" id="GO:0016787">
    <property type="term" value="F:hydrolase activity"/>
    <property type="evidence" value="ECO:0007669"/>
    <property type="project" value="UniProtKB-KW"/>
</dbReference>
<dbReference type="OrthoDB" id="334507at2"/>
<keyword evidence="2" id="KW-0378">Hydrolase</keyword>
<dbReference type="GO" id="GO:0016020">
    <property type="term" value="C:membrane"/>
    <property type="evidence" value="ECO:0007669"/>
    <property type="project" value="TreeGrafter"/>
</dbReference>
<reference evidence="2 3" key="1">
    <citation type="submission" date="2019-03" db="EMBL/GenBank/DDBJ databases">
        <title>Draft genome sequences of novel Actinobacteria.</title>
        <authorList>
            <person name="Sahin N."/>
            <person name="Ay H."/>
            <person name="Saygin H."/>
        </authorList>
    </citation>
    <scope>NUCLEOTIDE SEQUENCE [LARGE SCALE GENOMIC DNA]</scope>
    <source>
        <strain evidence="2 3">DSM 45941</strain>
    </source>
</reference>
<dbReference type="RefSeq" id="WP_132199532.1">
    <property type="nucleotide sequence ID" value="NZ_SMKY01000109.1"/>
</dbReference>
<evidence type="ECO:0000313" key="3">
    <source>
        <dbReference type="Proteomes" id="UP000295578"/>
    </source>
</evidence>
<organism evidence="2 3">
    <name type="scientific">Actinomadura darangshiensis</name>
    <dbReference type="NCBI Taxonomy" id="705336"/>
    <lineage>
        <taxon>Bacteria</taxon>
        <taxon>Bacillati</taxon>
        <taxon>Actinomycetota</taxon>
        <taxon>Actinomycetes</taxon>
        <taxon>Streptosporangiales</taxon>
        <taxon>Thermomonosporaceae</taxon>
        <taxon>Actinomadura</taxon>
    </lineage>
</organism>
<feature type="domain" description="AB hydrolase-1" evidence="1">
    <location>
        <begin position="27"/>
        <end position="251"/>
    </location>
</feature>
<comment type="caution">
    <text evidence="2">The sequence shown here is derived from an EMBL/GenBank/DDBJ whole genome shotgun (WGS) entry which is preliminary data.</text>
</comment>
<dbReference type="Proteomes" id="UP000295578">
    <property type="component" value="Unassembled WGS sequence"/>
</dbReference>
<dbReference type="SUPFAM" id="SSF53474">
    <property type="entry name" value="alpha/beta-Hydrolases"/>
    <property type="match status" value="1"/>
</dbReference>
<dbReference type="EMBL" id="SMKY01000109">
    <property type="protein sequence ID" value="TDD79550.1"/>
    <property type="molecule type" value="Genomic_DNA"/>
</dbReference>
<dbReference type="PRINTS" id="PR00111">
    <property type="entry name" value="ABHYDROLASE"/>
</dbReference>
<keyword evidence="3" id="KW-1185">Reference proteome</keyword>
<dbReference type="Gene3D" id="3.40.50.1820">
    <property type="entry name" value="alpha/beta hydrolase"/>
    <property type="match status" value="1"/>
</dbReference>
<evidence type="ECO:0000259" key="1">
    <source>
        <dbReference type="Pfam" id="PF12697"/>
    </source>
</evidence>
<proteinExistence type="predicted"/>
<dbReference type="InterPro" id="IPR050266">
    <property type="entry name" value="AB_hydrolase_sf"/>
</dbReference>
<name>A0A4R5B4S0_9ACTN</name>
<protein>
    <submittedName>
        <fullName evidence="2">Alpha/beta hydrolase</fullName>
    </submittedName>
</protein>
<dbReference type="PANTHER" id="PTHR43798">
    <property type="entry name" value="MONOACYLGLYCEROL LIPASE"/>
    <property type="match status" value="1"/>
</dbReference>
<gene>
    <name evidence="2" type="ORF">E1293_23035</name>
</gene>
<dbReference type="AlphaFoldDB" id="A0A4R5B4S0"/>
<dbReference type="InterPro" id="IPR029058">
    <property type="entry name" value="AB_hydrolase_fold"/>
</dbReference>
<accession>A0A4R5B4S0</accession>